<sequence>LIEEKRINNDVLWTLKLCHSRVAISLQGSIDLQVMVLEESAETALRVRCSDEALKFTEKALAICVKLRHPRTVTILISLCSLYKKLAMNNKAMLILHEYVRSASNESPTHDVLYQIALCHLRNDDPEVALKYFNDACNATDDEDYPKSLEHLRKSRQLKAHCNVHEQDEHMQFKDRLEEALIEWFCGESIRSLETIQEIANKYFDVSVSMALDDSCLYEVLECESFVGVSSLHAQMMHGDFESATRTMNAIYGDDKRGIICAIDQAIILWHNCKIEVWLSS</sequence>
<organism evidence="1 2">
    <name type="scientific">Toxocara canis</name>
    <name type="common">Canine roundworm</name>
    <dbReference type="NCBI Taxonomy" id="6265"/>
    <lineage>
        <taxon>Eukaryota</taxon>
        <taxon>Metazoa</taxon>
        <taxon>Ecdysozoa</taxon>
        <taxon>Nematoda</taxon>
        <taxon>Chromadorea</taxon>
        <taxon>Rhabditida</taxon>
        <taxon>Spirurina</taxon>
        <taxon>Ascaridomorpha</taxon>
        <taxon>Ascaridoidea</taxon>
        <taxon>Toxocaridae</taxon>
        <taxon>Toxocara</taxon>
    </lineage>
</organism>
<reference evidence="2" key="1">
    <citation type="submission" date="2016-06" db="UniProtKB">
        <authorList>
            <consortium name="WormBaseParasite"/>
        </authorList>
    </citation>
    <scope>IDENTIFICATION</scope>
</reference>
<dbReference type="InterPro" id="IPR011990">
    <property type="entry name" value="TPR-like_helical_dom_sf"/>
</dbReference>
<evidence type="ECO:0000313" key="1">
    <source>
        <dbReference type="Proteomes" id="UP000050794"/>
    </source>
</evidence>
<name>A0A183VGQ7_TOXCA</name>
<dbReference type="Proteomes" id="UP000050794">
    <property type="component" value="Unassembled WGS sequence"/>
</dbReference>
<dbReference type="SUPFAM" id="SSF48452">
    <property type="entry name" value="TPR-like"/>
    <property type="match status" value="1"/>
</dbReference>
<evidence type="ECO:0000313" key="2">
    <source>
        <dbReference type="WBParaSite" id="TCNE_0001993101-mRNA-1"/>
    </source>
</evidence>
<keyword evidence="1" id="KW-1185">Reference proteome</keyword>
<dbReference type="AlphaFoldDB" id="A0A183VGQ7"/>
<protein>
    <submittedName>
        <fullName evidence="2">TPR_REGION domain-containing protein</fullName>
    </submittedName>
</protein>
<dbReference type="WBParaSite" id="TCNE_0001993101-mRNA-1">
    <property type="protein sequence ID" value="TCNE_0001993101-mRNA-1"/>
    <property type="gene ID" value="TCNE_0001993101"/>
</dbReference>
<dbReference type="Gene3D" id="1.25.40.10">
    <property type="entry name" value="Tetratricopeptide repeat domain"/>
    <property type="match status" value="1"/>
</dbReference>
<accession>A0A183VGQ7</accession>
<proteinExistence type="predicted"/>